<keyword evidence="3" id="KW-0863">Zinc-finger</keyword>
<dbReference type="GO" id="GO:0006397">
    <property type="term" value="P:mRNA processing"/>
    <property type="evidence" value="ECO:0007669"/>
    <property type="project" value="UniProtKB-KW"/>
</dbReference>
<dbReference type="AlphaFoldDB" id="A0A8T3B033"/>
<dbReference type="GO" id="GO:0003723">
    <property type="term" value="F:RNA binding"/>
    <property type="evidence" value="ECO:0007669"/>
    <property type="project" value="UniProtKB-UniRule"/>
</dbReference>
<dbReference type="PROSITE" id="PS50158">
    <property type="entry name" value="ZF_CCHC"/>
    <property type="match status" value="1"/>
</dbReference>
<evidence type="ECO:0000256" key="2">
    <source>
        <dbReference type="ARBA" id="ARBA00023187"/>
    </source>
</evidence>
<keyword evidence="2" id="KW-0508">mRNA splicing</keyword>
<feature type="region of interest" description="Disordered" evidence="5">
    <location>
        <begin position="113"/>
        <end position="175"/>
    </location>
</feature>
<sequence length="175" mass="20140">MMSRVYVGNLQPYIAEKDLETVFQVFGVLRSVWVSRRRPAYAFVEFDDRRDALEAIEELDGRNGWHVELSHNSRSGRGSRCSSEDISCSECGQSDHVARDCCLHGSGGLESGRHYRSSSDQYHQSPSYRYRSFSPLRRSPRGIRNTTYRHGYRGQSYTRSPIYHGNNPHDSNGWN</sequence>
<dbReference type="InterPro" id="IPR050907">
    <property type="entry name" value="SRSF"/>
</dbReference>
<dbReference type="OrthoDB" id="5970at2759"/>
<dbReference type="GO" id="GO:0008270">
    <property type="term" value="F:zinc ion binding"/>
    <property type="evidence" value="ECO:0007669"/>
    <property type="project" value="UniProtKB-KW"/>
</dbReference>
<keyword evidence="3" id="KW-0479">Metal-binding</keyword>
<dbReference type="InterPro" id="IPR001878">
    <property type="entry name" value="Znf_CCHC"/>
</dbReference>
<dbReference type="Gene3D" id="3.30.70.330">
    <property type="match status" value="1"/>
</dbReference>
<dbReference type="Proteomes" id="UP000829196">
    <property type="component" value="Unassembled WGS sequence"/>
</dbReference>
<accession>A0A8T3B033</accession>
<evidence type="ECO:0000259" key="6">
    <source>
        <dbReference type="PROSITE" id="PS50102"/>
    </source>
</evidence>
<organism evidence="8 9">
    <name type="scientific">Dendrobium nobile</name>
    <name type="common">Orchid</name>
    <dbReference type="NCBI Taxonomy" id="94219"/>
    <lineage>
        <taxon>Eukaryota</taxon>
        <taxon>Viridiplantae</taxon>
        <taxon>Streptophyta</taxon>
        <taxon>Embryophyta</taxon>
        <taxon>Tracheophyta</taxon>
        <taxon>Spermatophyta</taxon>
        <taxon>Magnoliopsida</taxon>
        <taxon>Liliopsida</taxon>
        <taxon>Asparagales</taxon>
        <taxon>Orchidaceae</taxon>
        <taxon>Epidendroideae</taxon>
        <taxon>Malaxideae</taxon>
        <taxon>Dendrobiinae</taxon>
        <taxon>Dendrobium</taxon>
    </lineage>
</organism>
<evidence type="ECO:0000256" key="3">
    <source>
        <dbReference type="PROSITE-ProRule" id="PRU00047"/>
    </source>
</evidence>
<dbReference type="InterPro" id="IPR012677">
    <property type="entry name" value="Nucleotide-bd_a/b_plait_sf"/>
</dbReference>
<dbReference type="PANTHER" id="PTHR23147">
    <property type="entry name" value="SERINE/ARGININE RICH SPLICING FACTOR"/>
    <property type="match status" value="1"/>
</dbReference>
<evidence type="ECO:0000313" key="8">
    <source>
        <dbReference type="EMBL" id="KAI0502143.1"/>
    </source>
</evidence>
<reference evidence="8" key="1">
    <citation type="journal article" date="2022" name="Front. Genet.">
        <title>Chromosome-Scale Assembly of the Dendrobium nobile Genome Provides Insights Into the Molecular Mechanism of the Biosynthesis of the Medicinal Active Ingredient of Dendrobium.</title>
        <authorList>
            <person name="Xu Q."/>
            <person name="Niu S.-C."/>
            <person name="Li K.-L."/>
            <person name="Zheng P.-J."/>
            <person name="Zhang X.-J."/>
            <person name="Jia Y."/>
            <person name="Liu Y."/>
            <person name="Niu Y.-X."/>
            <person name="Yu L.-H."/>
            <person name="Chen D.-F."/>
            <person name="Zhang G.-Q."/>
        </authorList>
    </citation>
    <scope>NUCLEOTIDE SEQUENCE</scope>
    <source>
        <tissue evidence="8">Leaf</tissue>
    </source>
</reference>
<evidence type="ECO:0000256" key="4">
    <source>
        <dbReference type="PROSITE-ProRule" id="PRU00176"/>
    </source>
</evidence>
<evidence type="ECO:0000259" key="7">
    <source>
        <dbReference type="PROSITE" id="PS50158"/>
    </source>
</evidence>
<evidence type="ECO:0000313" key="9">
    <source>
        <dbReference type="Proteomes" id="UP000829196"/>
    </source>
</evidence>
<feature type="domain" description="CCHC-type" evidence="7">
    <location>
        <begin position="88"/>
        <end position="101"/>
    </location>
</feature>
<keyword evidence="3" id="KW-0862">Zinc</keyword>
<dbReference type="Pfam" id="PF00076">
    <property type="entry name" value="RRM_1"/>
    <property type="match status" value="1"/>
</dbReference>
<dbReference type="InterPro" id="IPR000504">
    <property type="entry name" value="RRM_dom"/>
</dbReference>
<keyword evidence="4" id="KW-0694">RNA-binding</keyword>
<evidence type="ECO:0000256" key="1">
    <source>
        <dbReference type="ARBA" id="ARBA00022664"/>
    </source>
</evidence>
<comment type="caution">
    <text evidence="8">The sequence shown here is derived from an EMBL/GenBank/DDBJ whole genome shotgun (WGS) entry which is preliminary data.</text>
</comment>
<feature type="compositionally biased region" description="Polar residues" evidence="5">
    <location>
        <begin position="118"/>
        <end position="127"/>
    </location>
</feature>
<dbReference type="EMBL" id="JAGYWB010000012">
    <property type="protein sequence ID" value="KAI0502143.1"/>
    <property type="molecule type" value="Genomic_DNA"/>
</dbReference>
<dbReference type="GO" id="GO:0008380">
    <property type="term" value="P:RNA splicing"/>
    <property type="evidence" value="ECO:0007669"/>
    <property type="project" value="UniProtKB-KW"/>
</dbReference>
<dbReference type="SMR" id="A0A8T3B033"/>
<keyword evidence="1" id="KW-0507">mRNA processing</keyword>
<dbReference type="SMART" id="SM00360">
    <property type="entry name" value="RRM"/>
    <property type="match status" value="1"/>
</dbReference>
<dbReference type="InterPro" id="IPR035979">
    <property type="entry name" value="RBD_domain_sf"/>
</dbReference>
<evidence type="ECO:0000256" key="5">
    <source>
        <dbReference type="SAM" id="MobiDB-lite"/>
    </source>
</evidence>
<gene>
    <name evidence="8" type="ORF">KFK09_017090</name>
</gene>
<protein>
    <submittedName>
        <fullName evidence="8">Uncharacterized protein</fullName>
    </submittedName>
</protein>
<feature type="domain" description="RRM" evidence="6">
    <location>
        <begin position="3"/>
        <end position="74"/>
    </location>
</feature>
<dbReference type="PROSITE" id="PS50102">
    <property type="entry name" value="RRM"/>
    <property type="match status" value="1"/>
</dbReference>
<dbReference type="SUPFAM" id="SSF54928">
    <property type="entry name" value="RNA-binding domain, RBD"/>
    <property type="match status" value="1"/>
</dbReference>
<keyword evidence="9" id="KW-1185">Reference proteome</keyword>
<proteinExistence type="predicted"/>
<name>A0A8T3B033_DENNO</name>